<dbReference type="PANTHER" id="PTHR42879:SF2">
    <property type="entry name" value="3-OXOACYL-[ACYL-CARRIER-PROTEIN] REDUCTASE FABG"/>
    <property type="match status" value="1"/>
</dbReference>
<dbReference type="PROSITE" id="PS00061">
    <property type="entry name" value="ADH_SHORT"/>
    <property type="match status" value="1"/>
</dbReference>
<evidence type="ECO:0000313" key="5">
    <source>
        <dbReference type="EMBL" id="MXP76460.1"/>
    </source>
</evidence>
<dbReference type="SMART" id="SM00822">
    <property type="entry name" value="PKS_KR"/>
    <property type="match status" value="1"/>
</dbReference>
<comment type="similarity">
    <text evidence="1 3">Belongs to the short-chain dehydrogenases/reductases (SDR) family.</text>
</comment>
<proteinExistence type="inferred from homology"/>
<dbReference type="EMBL" id="WUQX01000001">
    <property type="protein sequence ID" value="MXP76460.1"/>
    <property type="molecule type" value="Genomic_DNA"/>
</dbReference>
<keyword evidence="2" id="KW-0443">Lipid metabolism</keyword>
<dbReference type="PANTHER" id="PTHR42879">
    <property type="entry name" value="3-OXOACYL-(ACYL-CARRIER-PROTEIN) REDUCTASE"/>
    <property type="match status" value="1"/>
</dbReference>
<dbReference type="Gene3D" id="3.40.50.720">
    <property type="entry name" value="NAD(P)-binding Rossmann-like Domain"/>
    <property type="match status" value="1"/>
</dbReference>
<accession>A0A7X3MHP0</accession>
<dbReference type="Pfam" id="PF00106">
    <property type="entry name" value="adh_short"/>
    <property type="match status" value="1"/>
</dbReference>
<dbReference type="SUPFAM" id="SSF51735">
    <property type="entry name" value="NAD(P)-binding Rossmann-fold domains"/>
    <property type="match status" value="1"/>
</dbReference>
<keyword evidence="6" id="KW-1185">Reference proteome</keyword>
<evidence type="ECO:0000259" key="4">
    <source>
        <dbReference type="SMART" id="SM00822"/>
    </source>
</evidence>
<comment type="caution">
    <text evidence="5">The sequence shown here is derived from an EMBL/GenBank/DDBJ whole genome shotgun (WGS) entry which is preliminary data.</text>
</comment>
<organism evidence="5 6">
    <name type="scientific">Sporofaciens musculi</name>
    <dbReference type="NCBI Taxonomy" id="2681861"/>
    <lineage>
        <taxon>Bacteria</taxon>
        <taxon>Bacillati</taxon>
        <taxon>Bacillota</taxon>
        <taxon>Clostridia</taxon>
        <taxon>Lachnospirales</taxon>
        <taxon>Lachnospiraceae</taxon>
        <taxon>Sporofaciens</taxon>
    </lineage>
</organism>
<dbReference type="InterPro" id="IPR036291">
    <property type="entry name" value="NAD(P)-bd_dom_sf"/>
</dbReference>
<keyword evidence="2" id="KW-0753">Steroid metabolism</keyword>
<sequence>MKDLFDIKGRKALITGATRGLGWGMAEGLMEYGVETVIWGTSEKVEAVAQEFRDRGFCCHGITADLGNRESLKAAFVRSIERLDGKIDILVNCAGIQRRCPSEEFPMEDWDAVLEINLTAPFELCQLAGREMLKAGYGKIINIASMQSFFGGFTIPAYASAKGGVALLTKALCNEWAGRGINVNAIAPGYMATEMNTALLERIRLFG</sequence>
<gene>
    <name evidence="5" type="ORF">GN277_13960</name>
</gene>
<dbReference type="PRINTS" id="PR00080">
    <property type="entry name" value="SDRFAMILY"/>
</dbReference>
<dbReference type="GO" id="GO:0008202">
    <property type="term" value="P:steroid metabolic process"/>
    <property type="evidence" value="ECO:0007669"/>
    <property type="project" value="UniProtKB-KW"/>
</dbReference>
<dbReference type="InterPro" id="IPR002347">
    <property type="entry name" value="SDR_fam"/>
</dbReference>
<dbReference type="InterPro" id="IPR020904">
    <property type="entry name" value="Sc_DH/Rdtase_CS"/>
</dbReference>
<dbReference type="InterPro" id="IPR050259">
    <property type="entry name" value="SDR"/>
</dbReference>
<evidence type="ECO:0000256" key="1">
    <source>
        <dbReference type="ARBA" id="ARBA00006484"/>
    </source>
</evidence>
<evidence type="ECO:0000313" key="6">
    <source>
        <dbReference type="Proteomes" id="UP000460412"/>
    </source>
</evidence>
<dbReference type="GO" id="GO:0032787">
    <property type="term" value="P:monocarboxylic acid metabolic process"/>
    <property type="evidence" value="ECO:0007669"/>
    <property type="project" value="UniProtKB-ARBA"/>
</dbReference>
<evidence type="ECO:0000256" key="2">
    <source>
        <dbReference type="ARBA" id="ARBA00023221"/>
    </source>
</evidence>
<dbReference type="InterPro" id="IPR057326">
    <property type="entry name" value="KR_dom"/>
</dbReference>
<reference evidence="5 6" key="1">
    <citation type="submission" date="2019-12" db="EMBL/GenBank/DDBJ databases">
        <title>Sporaefaciens musculi gen. nov., sp. nov., a novel bacterium isolated from the caecum of an obese mouse.</title>
        <authorList>
            <person name="Rasmussen T.S."/>
            <person name="Streidl T."/>
            <person name="Hitch T.C.A."/>
            <person name="Wortmann E."/>
            <person name="Deptula P."/>
            <person name="Hansen M."/>
            <person name="Nielsen D.S."/>
            <person name="Clavel T."/>
            <person name="Vogensen F.K."/>
        </authorList>
    </citation>
    <scope>NUCLEOTIDE SEQUENCE [LARGE SCALE GENOMIC DNA]</scope>
    <source>
        <strain evidence="5 6">WCA-9-b2</strain>
    </source>
</reference>
<dbReference type="Proteomes" id="UP000460412">
    <property type="component" value="Unassembled WGS sequence"/>
</dbReference>
<dbReference type="AlphaFoldDB" id="A0A7X3MHP0"/>
<protein>
    <submittedName>
        <fullName evidence="5">SDR family NAD(P)-dependent oxidoreductase</fullName>
    </submittedName>
</protein>
<evidence type="ECO:0000256" key="3">
    <source>
        <dbReference type="RuleBase" id="RU000363"/>
    </source>
</evidence>
<dbReference type="PRINTS" id="PR00081">
    <property type="entry name" value="GDHRDH"/>
</dbReference>
<name>A0A7X3MHP0_9FIRM</name>
<dbReference type="RefSeq" id="WP_159751595.1">
    <property type="nucleotide sequence ID" value="NZ_WUQX01000001.1"/>
</dbReference>
<feature type="domain" description="Ketoreductase" evidence="4">
    <location>
        <begin position="10"/>
        <end position="189"/>
    </location>
</feature>